<evidence type="ECO:0000256" key="1">
    <source>
        <dbReference type="SAM" id="Phobius"/>
    </source>
</evidence>
<evidence type="ECO:0000313" key="3">
    <source>
        <dbReference type="Proteomes" id="UP000054549"/>
    </source>
</evidence>
<keyword evidence="1" id="KW-0472">Membrane</keyword>
<accession>A0A0C2X591</accession>
<organism evidence="2 3">
    <name type="scientific">Amanita muscaria (strain Koide BX008)</name>
    <dbReference type="NCBI Taxonomy" id="946122"/>
    <lineage>
        <taxon>Eukaryota</taxon>
        <taxon>Fungi</taxon>
        <taxon>Dikarya</taxon>
        <taxon>Basidiomycota</taxon>
        <taxon>Agaricomycotina</taxon>
        <taxon>Agaricomycetes</taxon>
        <taxon>Agaricomycetidae</taxon>
        <taxon>Agaricales</taxon>
        <taxon>Pluteineae</taxon>
        <taxon>Amanitaceae</taxon>
        <taxon>Amanita</taxon>
    </lineage>
</organism>
<feature type="non-terminal residue" evidence="2">
    <location>
        <position position="85"/>
    </location>
</feature>
<keyword evidence="1" id="KW-0812">Transmembrane</keyword>
<protein>
    <submittedName>
        <fullName evidence="2">Uncharacterized protein</fullName>
    </submittedName>
</protein>
<dbReference type="HOGENOM" id="CLU_2518508_0_0_1"/>
<sequence>MDKTAVVLVGLPTGPVYIGAATHKFTIPTAQLPTFFLFFIGTIAIHLELISHNHVLHTRFIQMLSRNIRTSLHAPITYFTPSPSL</sequence>
<dbReference type="AlphaFoldDB" id="A0A0C2X591"/>
<dbReference type="EMBL" id="KN818254">
    <property type="protein sequence ID" value="KIL63893.1"/>
    <property type="molecule type" value="Genomic_DNA"/>
</dbReference>
<gene>
    <name evidence="2" type="ORF">M378DRAFT_163827</name>
</gene>
<reference evidence="2 3" key="1">
    <citation type="submission" date="2014-04" db="EMBL/GenBank/DDBJ databases">
        <title>Evolutionary Origins and Diversification of the Mycorrhizal Mutualists.</title>
        <authorList>
            <consortium name="DOE Joint Genome Institute"/>
            <consortium name="Mycorrhizal Genomics Consortium"/>
            <person name="Kohler A."/>
            <person name="Kuo A."/>
            <person name="Nagy L.G."/>
            <person name="Floudas D."/>
            <person name="Copeland A."/>
            <person name="Barry K.W."/>
            <person name="Cichocki N."/>
            <person name="Veneault-Fourrey C."/>
            <person name="LaButti K."/>
            <person name="Lindquist E.A."/>
            <person name="Lipzen A."/>
            <person name="Lundell T."/>
            <person name="Morin E."/>
            <person name="Murat C."/>
            <person name="Riley R."/>
            <person name="Ohm R."/>
            <person name="Sun H."/>
            <person name="Tunlid A."/>
            <person name="Henrissat B."/>
            <person name="Grigoriev I.V."/>
            <person name="Hibbett D.S."/>
            <person name="Martin F."/>
        </authorList>
    </citation>
    <scope>NUCLEOTIDE SEQUENCE [LARGE SCALE GENOMIC DNA]</scope>
    <source>
        <strain evidence="2 3">Koide BX008</strain>
    </source>
</reference>
<feature type="transmembrane region" description="Helical" evidence="1">
    <location>
        <begin position="30"/>
        <end position="50"/>
    </location>
</feature>
<name>A0A0C2X591_AMAMK</name>
<proteinExistence type="predicted"/>
<keyword evidence="3" id="KW-1185">Reference proteome</keyword>
<dbReference type="InParanoid" id="A0A0C2X591"/>
<keyword evidence="1" id="KW-1133">Transmembrane helix</keyword>
<evidence type="ECO:0000313" key="2">
    <source>
        <dbReference type="EMBL" id="KIL63893.1"/>
    </source>
</evidence>
<dbReference type="Proteomes" id="UP000054549">
    <property type="component" value="Unassembled WGS sequence"/>
</dbReference>